<comment type="caution">
    <text evidence="5">The sequence shown here is derived from an EMBL/GenBank/DDBJ whole genome shotgun (WGS) entry which is preliminary data.</text>
</comment>
<dbReference type="Pfam" id="PF13458">
    <property type="entry name" value="Peripla_BP_6"/>
    <property type="match status" value="1"/>
</dbReference>
<accession>A0ABS7H2H3</accession>
<evidence type="ECO:0000259" key="4">
    <source>
        <dbReference type="Pfam" id="PF13458"/>
    </source>
</evidence>
<name>A0ABS7H2H3_9HYPH</name>
<evidence type="ECO:0000313" key="6">
    <source>
        <dbReference type="Proteomes" id="UP000717752"/>
    </source>
</evidence>
<dbReference type="Gene3D" id="3.40.50.2300">
    <property type="match status" value="2"/>
</dbReference>
<evidence type="ECO:0000313" key="5">
    <source>
        <dbReference type="EMBL" id="MBW9055753.1"/>
    </source>
</evidence>
<comment type="similarity">
    <text evidence="1">Belongs to the leucine-binding protein family.</text>
</comment>
<sequence length="360" mass="37718">MMTLRVIAALLSLMALTVESRAAGVTIGVVAPQEGSFASLGAQIFAGANFEIKQAGDTVVPVNETCQDNSGQVIADALIAAKVQIAIGFLCSETLEGALPKLKDANIPVVTVSVRSRILMEDSLKNGWPLFRLGPKDGDEAAKIISIILQQWTGSPIALIEDGTIHGRELTEAVRNALEENGLKPVFTDTYRPGQEQQVGLVRRLKRAGAAKVFIGGDRNDVAIIARDAKAENIPLSILSGDAMRAANQPLALADGVRAVAIPEYALLPDAAATVEALRGAGAEPEGYVLPAAAAALIANQAVQAALAEGKPVAEKLIGTQFNTPIGPVTFAPAHELSQNPYRLLEWRGDAFVPPADGTD</sequence>
<keyword evidence="2 3" id="KW-0732">Signal</keyword>
<dbReference type="PANTHER" id="PTHR47151:SF2">
    <property type="entry name" value="AMINO ACID BINDING PROTEIN"/>
    <property type="match status" value="1"/>
</dbReference>
<dbReference type="InterPro" id="IPR028082">
    <property type="entry name" value="Peripla_BP_I"/>
</dbReference>
<evidence type="ECO:0000256" key="3">
    <source>
        <dbReference type="SAM" id="SignalP"/>
    </source>
</evidence>
<dbReference type="SUPFAM" id="SSF53822">
    <property type="entry name" value="Periplasmic binding protein-like I"/>
    <property type="match status" value="1"/>
</dbReference>
<dbReference type="RefSeq" id="WP_220337143.1">
    <property type="nucleotide sequence ID" value="NZ_JAEUAK010000012.1"/>
</dbReference>
<dbReference type="PANTHER" id="PTHR47151">
    <property type="entry name" value="LEU/ILE/VAL-BINDING ABC TRANSPORTER SUBUNIT"/>
    <property type="match status" value="1"/>
</dbReference>
<feature type="signal peptide" evidence="3">
    <location>
        <begin position="1"/>
        <end position="22"/>
    </location>
</feature>
<organism evidence="5 6">
    <name type="scientific">Rhizobium mesosinicum</name>
    <dbReference type="NCBI Taxonomy" id="335017"/>
    <lineage>
        <taxon>Bacteria</taxon>
        <taxon>Pseudomonadati</taxon>
        <taxon>Pseudomonadota</taxon>
        <taxon>Alphaproteobacteria</taxon>
        <taxon>Hyphomicrobiales</taxon>
        <taxon>Rhizobiaceae</taxon>
        <taxon>Rhizobium/Agrobacterium group</taxon>
        <taxon>Rhizobium</taxon>
    </lineage>
</organism>
<keyword evidence="6" id="KW-1185">Reference proteome</keyword>
<proteinExistence type="inferred from homology"/>
<evidence type="ECO:0000256" key="2">
    <source>
        <dbReference type="ARBA" id="ARBA00022729"/>
    </source>
</evidence>
<gene>
    <name evidence="5" type="ORF">JNB85_25415</name>
</gene>
<dbReference type="EMBL" id="JAEUAK010000012">
    <property type="protein sequence ID" value="MBW9055753.1"/>
    <property type="molecule type" value="Genomic_DNA"/>
</dbReference>
<dbReference type="CDD" id="cd06342">
    <property type="entry name" value="PBP1_ABC_LIVBP-like"/>
    <property type="match status" value="1"/>
</dbReference>
<dbReference type="InterPro" id="IPR028081">
    <property type="entry name" value="Leu-bd"/>
</dbReference>
<dbReference type="Proteomes" id="UP000717752">
    <property type="component" value="Unassembled WGS sequence"/>
</dbReference>
<feature type="domain" description="Leucine-binding protein" evidence="4">
    <location>
        <begin position="25"/>
        <end position="348"/>
    </location>
</feature>
<reference evidence="5 6" key="1">
    <citation type="journal article" date="2021" name="MBio">
        <title>Poor Competitiveness of Bradyrhizobium in Pigeon Pea Root Colonization in Indian Soils.</title>
        <authorList>
            <person name="Chalasani D."/>
            <person name="Basu A."/>
            <person name="Pullabhotla S.V.S.R.N."/>
            <person name="Jorrin B."/>
            <person name="Neal A.L."/>
            <person name="Poole P.S."/>
            <person name="Podile A.R."/>
            <person name="Tkacz A."/>
        </authorList>
    </citation>
    <scope>NUCLEOTIDE SEQUENCE [LARGE SCALE GENOMIC DNA]</scope>
    <source>
        <strain evidence="5 6">HU56</strain>
    </source>
</reference>
<evidence type="ECO:0000256" key="1">
    <source>
        <dbReference type="ARBA" id="ARBA00010062"/>
    </source>
</evidence>
<feature type="chain" id="PRO_5046661218" evidence="3">
    <location>
        <begin position="23"/>
        <end position="360"/>
    </location>
</feature>
<protein>
    <submittedName>
        <fullName evidence="5">Branched-chain amino acid ABC transporter substrate-binding protein</fullName>
    </submittedName>
</protein>